<dbReference type="GO" id="GO:0008270">
    <property type="term" value="F:zinc ion binding"/>
    <property type="evidence" value="ECO:0007669"/>
    <property type="project" value="InterPro"/>
</dbReference>
<dbReference type="SMART" id="SM00507">
    <property type="entry name" value="HNHc"/>
    <property type="match status" value="1"/>
</dbReference>
<sequence>MLDDVRRLFVATALERLFPLVDSGFLSVGADRISHMSSMVGCVAVLRELAGEDLGGLPDSAQLGRVEDWEEIVRVAQAGLAEAVGAVHRRGAVAYNGAPSTKAWLQGSLRMTSGEASALVDTARRLPVLPRFAAALSAGTVSFGHVKVAAWLARKVDAVDPDLVPVAEEMLFENAHQLSCSELRQIAKRILEHLLPAKEHPPEPERAVYLGQTYDDIWDLKGSLSPECGAMLQTYFATLPKPDPEDMRSAAERRHDALRDLIRHILDTGELPTTAGEQPHLTVLVHASDLRRTPTGRTVLADTPPPTPDTPLPDYLVRPDDEWPLDTDGEQEWVTDWDWDVVADCDWDVVTDWLTDPQHQPEPAAPTRHYPASGPGGFDTRPGGSGGGSGNGDLGRSSSGSGGDRGNSASRGSGGGPGSDGLGGSGGGSGGSGSGSGRGPRVWVPGSRWVPGPGDGGRTDFGDTLPLEAIDRIACDAAINRIILGPDDVPIAVGRRTRLVPPTMRRGLVVRDQGCRFHYCTRPPHWTQAHHIIPWTHGGPTDMNNLILLCG</sequence>
<evidence type="ECO:0000259" key="3">
    <source>
        <dbReference type="SMART" id="SM00507"/>
    </source>
</evidence>
<evidence type="ECO:0000313" key="5">
    <source>
        <dbReference type="Proteomes" id="UP000184440"/>
    </source>
</evidence>
<organism evidence="4 5">
    <name type="scientific">Cryptosporangium aurantiacum</name>
    <dbReference type="NCBI Taxonomy" id="134849"/>
    <lineage>
        <taxon>Bacteria</taxon>
        <taxon>Bacillati</taxon>
        <taxon>Actinomycetota</taxon>
        <taxon>Actinomycetes</taxon>
        <taxon>Cryptosporangiales</taxon>
        <taxon>Cryptosporangiaceae</taxon>
        <taxon>Cryptosporangium</taxon>
    </lineage>
</organism>
<dbReference type="GO" id="GO:0004519">
    <property type="term" value="F:endonuclease activity"/>
    <property type="evidence" value="ECO:0007669"/>
    <property type="project" value="InterPro"/>
</dbReference>
<dbReference type="AlphaFoldDB" id="A0A1M7RM82"/>
<keyword evidence="5" id="KW-1185">Reference proteome</keyword>
<dbReference type="CDD" id="cd00085">
    <property type="entry name" value="HNHc"/>
    <property type="match status" value="1"/>
</dbReference>
<protein>
    <recommendedName>
        <fullName evidence="3">HNH nuclease domain-containing protein</fullName>
    </recommendedName>
</protein>
<dbReference type="InterPro" id="IPR002711">
    <property type="entry name" value="HNH"/>
</dbReference>
<dbReference type="Proteomes" id="UP000184440">
    <property type="component" value="Unassembled WGS sequence"/>
</dbReference>
<gene>
    <name evidence="4" type="ORF">SAMN05443668_1241</name>
</gene>
<feature type="compositionally biased region" description="Gly residues" evidence="2">
    <location>
        <begin position="383"/>
        <end position="393"/>
    </location>
</feature>
<accession>A0A1M7RM82</accession>
<feature type="domain" description="HNH nuclease" evidence="3">
    <location>
        <begin position="503"/>
        <end position="551"/>
    </location>
</feature>
<dbReference type="Pfam" id="PF02720">
    <property type="entry name" value="DUF222"/>
    <property type="match status" value="1"/>
</dbReference>
<dbReference type="GO" id="GO:0003676">
    <property type="term" value="F:nucleic acid binding"/>
    <property type="evidence" value="ECO:0007669"/>
    <property type="project" value="InterPro"/>
</dbReference>
<name>A0A1M7RM82_9ACTN</name>
<proteinExistence type="inferred from homology"/>
<dbReference type="EMBL" id="FRCS01000024">
    <property type="protein sequence ID" value="SHN47445.1"/>
    <property type="molecule type" value="Genomic_DNA"/>
</dbReference>
<comment type="similarity">
    <text evidence="1">Belongs to the Rv1128c/1148c/1588c/1702c/1945/3466 family.</text>
</comment>
<feature type="region of interest" description="Disordered" evidence="2">
    <location>
        <begin position="296"/>
        <end position="315"/>
    </location>
</feature>
<dbReference type="STRING" id="134849.SAMN05443668_1241"/>
<dbReference type="Pfam" id="PF01844">
    <property type="entry name" value="HNH"/>
    <property type="match status" value="1"/>
</dbReference>
<reference evidence="4 5" key="1">
    <citation type="submission" date="2016-11" db="EMBL/GenBank/DDBJ databases">
        <authorList>
            <person name="Jaros S."/>
            <person name="Januszkiewicz K."/>
            <person name="Wedrychowicz H."/>
        </authorList>
    </citation>
    <scope>NUCLEOTIDE SEQUENCE [LARGE SCALE GENOMIC DNA]</scope>
    <source>
        <strain evidence="4 5">DSM 46144</strain>
    </source>
</reference>
<feature type="region of interest" description="Disordered" evidence="2">
    <location>
        <begin position="355"/>
        <end position="459"/>
    </location>
</feature>
<dbReference type="InterPro" id="IPR003615">
    <property type="entry name" value="HNH_nuc"/>
</dbReference>
<evidence type="ECO:0000313" key="4">
    <source>
        <dbReference type="EMBL" id="SHN47445.1"/>
    </source>
</evidence>
<evidence type="ECO:0000256" key="2">
    <source>
        <dbReference type="SAM" id="MobiDB-lite"/>
    </source>
</evidence>
<feature type="non-terminal residue" evidence="4">
    <location>
        <position position="551"/>
    </location>
</feature>
<evidence type="ECO:0000256" key="1">
    <source>
        <dbReference type="ARBA" id="ARBA00023450"/>
    </source>
</evidence>
<feature type="compositionally biased region" description="Gly residues" evidence="2">
    <location>
        <begin position="412"/>
        <end position="438"/>
    </location>
</feature>
<dbReference type="InterPro" id="IPR003870">
    <property type="entry name" value="DUF222"/>
</dbReference>
<dbReference type="Gene3D" id="1.10.30.50">
    <property type="match status" value="1"/>
</dbReference>